<keyword evidence="2" id="KW-0560">Oxidoreductase</keyword>
<proteinExistence type="inferred from homology"/>
<dbReference type="PANTHER" id="PTHR30466">
    <property type="entry name" value="FLAVIN REDUCTASE"/>
    <property type="match status" value="1"/>
</dbReference>
<dbReference type="InterPro" id="IPR012349">
    <property type="entry name" value="Split_barrel_FMN-bd"/>
</dbReference>
<dbReference type="InterPro" id="IPR050268">
    <property type="entry name" value="NADH-dep_flavin_reductase"/>
</dbReference>
<evidence type="ECO:0000259" key="3">
    <source>
        <dbReference type="SMART" id="SM00903"/>
    </source>
</evidence>
<feature type="domain" description="Flavin reductase like" evidence="3">
    <location>
        <begin position="24"/>
        <end position="168"/>
    </location>
</feature>
<sequence>MNASLDFECAAAPALDPAQLRSVFGQFATGVTVVTTRTASGRRIGLTANSFSSLSLDPPLILWSLRKAAPSCADFQQAEHFAVNILAHDQIPLSSHFARPAEDKFEGVPHTASASTRVPCLEGTSARLICRNVGQYEGGDHLIFIGQVEHFDVFGKAPLVFHGGRYQALAEHPAVAKA</sequence>
<evidence type="ECO:0000256" key="1">
    <source>
        <dbReference type="ARBA" id="ARBA00008898"/>
    </source>
</evidence>
<dbReference type="Gene3D" id="2.30.110.10">
    <property type="entry name" value="Electron Transport, Fmn-binding Protein, Chain A"/>
    <property type="match status" value="1"/>
</dbReference>
<gene>
    <name evidence="4" type="ORF">I6H06_05960</name>
</gene>
<evidence type="ECO:0000256" key="2">
    <source>
        <dbReference type="ARBA" id="ARBA00023002"/>
    </source>
</evidence>
<dbReference type="SMART" id="SM00903">
    <property type="entry name" value="Flavin_Reduct"/>
    <property type="match status" value="1"/>
</dbReference>
<protein>
    <submittedName>
        <fullName evidence="4">Flavin reductase family protein</fullName>
    </submittedName>
</protein>
<dbReference type="AlphaFoldDB" id="A0AAP9XVB3"/>
<dbReference type="GO" id="GO:0042602">
    <property type="term" value="F:riboflavin reductase (NADPH) activity"/>
    <property type="evidence" value="ECO:0007669"/>
    <property type="project" value="TreeGrafter"/>
</dbReference>
<comment type="similarity">
    <text evidence="1">Belongs to the non-flavoprotein flavin reductase family.</text>
</comment>
<dbReference type="SUPFAM" id="SSF50475">
    <property type="entry name" value="FMN-binding split barrel"/>
    <property type="match status" value="1"/>
</dbReference>
<dbReference type="GeneID" id="45693909"/>
<dbReference type="GO" id="GO:0010181">
    <property type="term" value="F:FMN binding"/>
    <property type="evidence" value="ECO:0007669"/>
    <property type="project" value="InterPro"/>
</dbReference>
<dbReference type="EMBL" id="CP065600">
    <property type="protein sequence ID" value="QPQ89211.1"/>
    <property type="molecule type" value="Genomic_DNA"/>
</dbReference>
<organism evidence="4 5">
    <name type="scientific">Burkholderia glumae</name>
    <name type="common">Pseudomonas glumae</name>
    <dbReference type="NCBI Taxonomy" id="337"/>
    <lineage>
        <taxon>Bacteria</taxon>
        <taxon>Pseudomonadati</taxon>
        <taxon>Pseudomonadota</taxon>
        <taxon>Betaproteobacteria</taxon>
        <taxon>Burkholderiales</taxon>
        <taxon>Burkholderiaceae</taxon>
        <taxon>Burkholderia</taxon>
    </lineage>
</organism>
<dbReference type="InterPro" id="IPR002563">
    <property type="entry name" value="Flavin_Rdtase-like_dom"/>
</dbReference>
<dbReference type="Pfam" id="PF01613">
    <property type="entry name" value="Flavin_Reduct"/>
    <property type="match status" value="1"/>
</dbReference>
<reference evidence="4 5" key="1">
    <citation type="submission" date="2020-12" db="EMBL/GenBank/DDBJ databases">
        <title>FDA dAtabase for Regulatory Grade micrObial Sequences (FDA-ARGOS): Supporting development and validation of Infectious Disease Dx tests.</title>
        <authorList>
            <person name="Minogue T."/>
            <person name="Wolcott M."/>
            <person name="Wasieloski L."/>
            <person name="Aguilar W."/>
            <person name="Moore D."/>
            <person name="Jaissle J."/>
            <person name="Tallon L."/>
            <person name="Sadzewicz L."/>
            <person name="Zhao X."/>
            <person name="Boylan J."/>
            <person name="Ott S."/>
            <person name="Bowen H."/>
            <person name="Vavikolanu K."/>
            <person name="Mehta A."/>
            <person name="Aluvathingal J."/>
            <person name="Nadendla S."/>
            <person name="Yan Y."/>
            <person name="Sichtig H."/>
        </authorList>
    </citation>
    <scope>NUCLEOTIDE SEQUENCE [LARGE SCALE GENOMIC DNA]</scope>
    <source>
        <strain evidence="4 5">FDAARGOS_949</strain>
    </source>
</reference>
<evidence type="ECO:0000313" key="4">
    <source>
        <dbReference type="EMBL" id="QPQ89211.1"/>
    </source>
</evidence>
<accession>A0AAP9XVB3</accession>
<dbReference type="PANTHER" id="PTHR30466:SF11">
    <property type="entry name" value="FLAVIN-DEPENDENT MONOOXYGENASE, REDUCTASE SUBUNIT HSAB"/>
    <property type="match status" value="1"/>
</dbReference>
<name>A0AAP9XVB3_BURGL</name>
<dbReference type="RefSeq" id="WP_169511257.1">
    <property type="nucleotide sequence ID" value="NZ_CP021158.1"/>
</dbReference>
<dbReference type="Proteomes" id="UP000594892">
    <property type="component" value="Chromosome 1"/>
</dbReference>
<evidence type="ECO:0000313" key="5">
    <source>
        <dbReference type="Proteomes" id="UP000594892"/>
    </source>
</evidence>